<proteinExistence type="predicted"/>
<evidence type="ECO:0000313" key="2">
    <source>
        <dbReference type="Proteomes" id="UP000011761"/>
    </source>
</evidence>
<organism evidence="1 2">
    <name type="scientific">Baudoinia panamericana (strain UAMH 10762)</name>
    <name type="common">Angels' share fungus</name>
    <name type="synonym">Baudoinia compniacensis (strain UAMH 10762)</name>
    <dbReference type="NCBI Taxonomy" id="717646"/>
    <lineage>
        <taxon>Eukaryota</taxon>
        <taxon>Fungi</taxon>
        <taxon>Dikarya</taxon>
        <taxon>Ascomycota</taxon>
        <taxon>Pezizomycotina</taxon>
        <taxon>Dothideomycetes</taxon>
        <taxon>Dothideomycetidae</taxon>
        <taxon>Mycosphaerellales</taxon>
        <taxon>Teratosphaeriaceae</taxon>
        <taxon>Baudoinia</taxon>
    </lineage>
</organism>
<sequence length="216" mass="24101">MRPIGEAPRLVHCLLATSNRSRMASVIGRARDGRSRHDQLKQRRAQLDGRFAGQSREQAHCKLPMTTAPTEIQVPRLSPDTTVTSNSRVRKVVVNLSRAVAYFRRSGETGTLAILERRINDLSRGQLPVEERDVVQRQAQEKVAPSNTKSLELALAALETKCAVLRLQLAQGKARYPENARLNHHAGLIRTELEEWRGIGENAEAEELGLSKCLPM</sequence>
<protein>
    <submittedName>
        <fullName evidence="1">Uncharacterized protein</fullName>
    </submittedName>
</protein>
<dbReference type="AlphaFoldDB" id="M2NFC1"/>
<evidence type="ECO:0000313" key="1">
    <source>
        <dbReference type="EMBL" id="EMC97944.1"/>
    </source>
</evidence>
<accession>M2NFC1</accession>
<keyword evidence="2" id="KW-1185">Reference proteome</keyword>
<reference evidence="1 2" key="1">
    <citation type="journal article" date="2012" name="PLoS Pathog.">
        <title>Diverse lifestyles and strategies of plant pathogenesis encoded in the genomes of eighteen Dothideomycetes fungi.</title>
        <authorList>
            <person name="Ohm R.A."/>
            <person name="Feau N."/>
            <person name="Henrissat B."/>
            <person name="Schoch C.L."/>
            <person name="Horwitz B.A."/>
            <person name="Barry K.W."/>
            <person name="Condon B.J."/>
            <person name="Copeland A.C."/>
            <person name="Dhillon B."/>
            <person name="Glaser F."/>
            <person name="Hesse C.N."/>
            <person name="Kosti I."/>
            <person name="LaButti K."/>
            <person name="Lindquist E.A."/>
            <person name="Lucas S."/>
            <person name="Salamov A.A."/>
            <person name="Bradshaw R.E."/>
            <person name="Ciuffetti L."/>
            <person name="Hamelin R.C."/>
            <person name="Kema G.H.J."/>
            <person name="Lawrence C."/>
            <person name="Scott J.A."/>
            <person name="Spatafora J.W."/>
            <person name="Turgeon B.G."/>
            <person name="de Wit P.J.G.M."/>
            <person name="Zhong S."/>
            <person name="Goodwin S.B."/>
            <person name="Grigoriev I.V."/>
        </authorList>
    </citation>
    <scope>NUCLEOTIDE SEQUENCE [LARGE SCALE GENOMIC DNA]</scope>
    <source>
        <strain evidence="1 2">UAMH 10762</strain>
    </source>
</reference>
<gene>
    <name evidence="1" type="ORF">BAUCODRAFT_408646</name>
</gene>
<dbReference type="Proteomes" id="UP000011761">
    <property type="component" value="Unassembled WGS sequence"/>
</dbReference>
<dbReference type="GeneID" id="19114035"/>
<dbReference type="KEGG" id="bcom:BAUCODRAFT_408646"/>
<dbReference type="RefSeq" id="XP_007674810.1">
    <property type="nucleotide sequence ID" value="XM_007676620.1"/>
</dbReference>
<dbReference type="EMBL" id="KB445553">
    <property type="protein sequence ID" value="EMC97944.1"/>
    <property type="molecule type" value="Genomic_DNA"/>
</dbReference>
<dbReference type="HOGENOM" id="CLU_1277416_0_0_1"/>
<name>M2NFC1_BAUPA</name>